<accession>A0ABT3BGW7</accession>
<reference evidence="5 6" key="1">
    <citation type="submission" date="2022-04" db="EMBL/GenBank/DDBJ databases">
        <title>Roseobacter sp. WL0113 is a bacterium isolated from neritic sediment.</title>
        <authorList>
            <person name="Wang L."/>
            <person name="He W."/>
            <person name="Zhang D.-F."/>
        </authorList>
    </citation>
    <scope>NUCLEOTIDE SEQUENCE [LARGE SCALE GENOMIC DNA]</scope>
    <source>
        <strain evidence="5 6">WL0113</strain>
    </source>
</reference>
<evidence type="ECO:0000256" key="3">
    <source>
        <dbReference type="ARBA" id="ARBA00023163"/>
    </source>
</evidence>
<evidence type="ECO:0000259" key="4">
    <source>
        <dbReference type="PROSITE" id="PS50949"/>
    </source>
</evidence>
<proteinExistence type="predicted"/>
<dbReference type="RefSeq" id="WP_263845144.1">
    <property type="nucleotide sequence ID" value="NZ_JALIEB010000010.1"/>
</dbReference>
<keyword evidence="2" id="KW-0238">DNA-binding</keyword>
<dbReference type="Pfam" id="PF00392">
    <property type="entry name" value="GntR"/>
    <property type="match status" value="1"/>
</dbReference>
<dbReference type="Proteomes" id="UP001208690">
    <property type="component" value="Unassembled WGS sequence"/>
</dbReference>
<dbReference type="PRINTS" id="PR00035">
    <property type="entry name" value="HTHGNTR"/>
</dbReference>
<dbReference type="SMART" id="SM00866">
    <property type="entry name" value="UTRA"/>
    <property type="match status" value="1"/>
</dbReference>
<gene>
    <name evidence="5" type="ORF">MUB52_15435</name>
</gene>
<evidence type="ECO:0000313" key="5">
    <source>
        <dbReference type="EMBL" id="MCV3272826.1"/>
    </source>
</evidence>
<evidence type="ECO:0000256" key="2">
    <source>
        <dbReference type="ARBA" id="ARBA00023125"/>
    </source>
</evidence>
<dbReference type="PANTHER" id="PTHR44846:SF17">
    <property type="entry name" value="GNTR-FAMILY TRANSCRIPTIONAL REGULATOR"/>
    <property type="match status" value="1"/>
</dbReference>
<dbReference type="PANTHER" id="PTHR44846">
    <property type="entry name" value="MANNOSYL-D-GLYCERATE TRANSPORT/METABOLISM SYSTEM REPRESSOR MNGR-RELATED"/>
    <property type="match status" value="1"/>
</dbReference>
<evidence type="ECO:0000313" key="6">
    <source>
        <dbReference type="Proteomes" id="UP001208690"/>
    </source>
</evidence>
<feature type="domain" description="HTH gntR-type" evidence="4">
    <location>
        <begin position="15"/>
        <end position="83"/>
    </location>
</feature>
<dbReference type="InterPro" id="IPR050679">
    <property type="entry name" value="Bact_HTH_transcr_reg"/>
</dbReference>
<dbReference type="InterPro" id="IPR036388">
    <property type="entry name" value="WH-like_DNA-bd_sf"/>
</dbReference>
<dbReference type="SMART" id="SM00345">
    <property type="entry name" value="HTH_GNTR"/>
    <property type="match status" value="1"/>
</dbReference>
<dbReference type="EMBL" id="JALIEB010000010">
    <property type="protein sequence ID" value="MCV3272826.1"/>
    <property type="molecule type" value="Genomic_DNA"/>
</dbReference>
<dbReference type="PROSITE" id="PS50949">
    <property type="entry name" value="HTH_GNTR"/>
    <property type="match status" value="1"/>
</dbReference>
<dbReference type="Pfam" id="PF07702">
    <property type="entry name" value="UTRA"/>
    <property type="match status" value="1"/>
</dbReference>
<dbReference type="Gene3D" id="3.40.1410.10">
    <property type="entry name" value="Chorismate lyase-like"/>
    <property type="match status" value="1"/>
</dbReference>
<keyword evidence="1" id="KW-0805">Transcription regulation</keyword>
<dbReference type="SUPFAM" id="SSF46785">
    <property type="entry name" value="Winged helix' DNA-binding domain"/>
    <property type="match status" value="1"/>
</dbReference>
<comment type="caution">
    <text evidence="5">The sequence shown here is derived from an EMBL/GenBank/DDBJ whole genome shotgun (WGS) entry which is preliminary data.</text>
</comment>
<sequence length="247" mass="27466">MHPIAQGAYAPRRTRPIWLQIYDRLLHACETGALSPGQRLPGEISLARTFDVSRVTLRRALRRLQQEGHLQARKGAGVYVRQPLTRWQVDDSGQQLPARTADARAMETRTLSLAKGPPDAATAEHLEIAPDAKVWHLTRLRLHKGVPIYLSDKFFPADIFDRFDAAYAPAQSVQDVFAAHGQADWQRTETRISGAFATAETAAALELSPSTPLIAVEAYNTARNGRRIELTQGIWPLTGVELVFQRS</sequence>
<dbReference type="Gene3D" id="1.10.10.10">
    <property type="entry name" value="Winged helix-like DNA-binding domain superfamily/Winged helix DNA-binding domain"/>
    <property type="match status" value="1"/>
</dbReference>
<evidence type="ECO:0000256" key="1">
    <source>
        <dbReference type="ARBA" id="ARBA00023015"/>
    </source>
</evidence>
<dbReference type="InterPro" id="IPR000524">
    <property type="entry name" value="Tscrpt_reg_HTH_GntR"/>
</dbReference>
<dbReference type="InterPro" id="IPR028978">
    <property type="entry name" value="Chorismate_lyase_/UTRA_dom_sf"/>
</dbReference>
<dbReference type="InterPro" id="IPR036390">
    <property type="entry name" value="WH_DNA-bd_sf"/>
</dbReference>
<dbReference type="InterPro" id="IPR011663">
    <property type="entry name" value="UTRA"/>
</dbReference>
<name>A0ABT3BGW7_9RHOB</name>
<organism evidence="5 6">
    <name type="scientific">Roseobacter sinensis</name>
    <dbReference type="NCBI Taxonomy" id="2931391"/>
    <lineage>
        <taxon>Bacteria</taxon>
        <taxon>Pseudomonadati</taxon>
        <taxon>Pseudomonadota</taxon>
        <taxon>Alphaproteobacteria</taxon>
        <taxon>Rhodobacterales</taxon>
        <taxon>Roseobacteraceae</taxon>
        <taxon>Roseobacter</taxon>
    </lineage>
</organism>
<protein>
    <submittedName>
        <fullName evidence="5">GntR family transcriptional regulator</fullName>
    </submittedName>
</protein>
<keyword evidence="6" id="KW-1185">Reference proteome</keyword>
<keyword evidence="3" id="KW-0804">Transcription</keyword>
<dbReference type="SUPFAM" id="SSF64288">
    <property type="entry name" value="Chorismate lyase-like"/>
    <property type="match status" value="1"/>
</dbReference>
<dbReference type="CDD" id="cd07377">
    <property type="entry name" value="WHTH_GntR"/>
    <property type="match status" value="1"/>
</dbReference>